<organism evidence="6 7">
    <name type="scientific">Phaeodactylibacter xiamenensis</name>
    <dbReference type="NCBI Taxonomy" id="1524460"/>
    <lineage>
        <taxon>Bacteria</taxon>
        <taxon>Pseudomonadati</taxon>
        <taxon>Bacteroidota</taxon>
        <taxon>Saprospiria</taxon>
        <taxon>Saprospirales</taxon>
        <taxon>Haliscomenobacteraceae</taxon>
        <taxon>Phaeodactylibacter</taxon>
    </lineage>
</organism>
<gene>
    <name evidence="6" type="ORF">IX84_30865</name>
</gene>
<evidence type="ECO:0000256" key="4">
    <source>
        <dbReference type="PROSITE-ProRule" id="PRU00433"/>
    </source>
</evidence>
<evidence type="ECO:0000313" key="6">
    <source>
        <dbReference type="EMBL" id="KGE84935.1"/>
    </source>
</evidence>
<protein>
    <recommendedName>
        <fullName evidence="5">Cytochrome c domain-containing protein</fullName>
    </recommendedName>
</protein>
<dbReference type="GO" id="GO:0009055">
    <property type="term" value="F:electron transfer activity"/>
    <property type="evidence" value="ECO:0007669"/>
    <property type="project" value="InterPro"/>
</dbReference>
<feature type="domain" description="Cytochrome c" evidence="5">
    <location>
        <begin position="226"/>
        <end position="317"/>
    </location>
</feature>
<evidence type="ECO:0000256" key="1">
    <source>
        <dbReference type="ARBA" id="ARBA00022617"/>
    </source>
</evidence>
<reference evidence="6 7" key="1">
    <citation type="journal article" date="2014" name="Int. J. Syst. Evol. Microbiol.">
        <title>Phaeodactylibacter xiamenensis gen. nov., sp. nov., a member of the family Saprospiraceae isolated from the marine alga Phaeodactylum tricornutum.</title>
        <authorList>
            <person name="Chen Z.Jr."/>
            <person name="Lei X."/>
            <person name="Lai Q."/>
            <person name="Li Y."/>
            <person name="Zhang B."/>
            <person name="Zhang J."/>
            <person name="Zhang H."/>
            <person name="Yang L."/>
            <person name="Zheng W."/>
            <person name="Tian Y."/>
            <person name="Yu Z."/>
            <person name="Xu H.Jr."/>
            <person name="Zheng T."/>
        </authorList>
    </citation>
    <scope>NUCLEOTIDE SEQUENCE [LARGE SCALE GENOMIC DNA]</scope>
    <source>
        <strain evidence="6 7">KD52</strain>
    </source>
</reference>
<dbReference type="Proteomes" id="UP000029736">
    <property type="component" value="Unassembled WGS sequence"/>
</dbReference>
<keyword evidence="7" id="KW-1185">Reference proteome</keyword>
<dbReference type="EMBL" id="JPOS01000100">
    <property type="protein sequence ID" value="KGE84935.1"/>
    <property type="molecule type" value="Genomic_DNA"/>
</dbReference>
<dbReference type="PROSITE" id="PS51007">
    <property type="entry name" value="CYTC"/>
    <property type="match status" value="1"/>
</dbReference>
<name>A0A098RYD7_9BACT</name>
<dbReference type="AlphaFoldDB" id="A0A098RYD7"/>
<evidence type="ECO:0000259" key="5">
    <source>
        <dbReference type="PROSITE" id="PS51007"/>
    </source>
</evidence>
<dbReference type="InterPro" id="IPR009056">
    <property type="entry name" value="Cyt_c-like_dom"/>
</dbReference>
<dbReference type="STRING" id="1524460.IX84_30865"/>
<sequence length="321" mass="35883">MPDQLLPGEAVAEVLLRLGDDPVAHYPDSTLEGVSVEAGRGIMLTGFATGLGGGKNNKQSKHYVCTACHNIEKEDPDLSVSDPQARLEYARENGLPFLQGTALYGAVNRTSFYNGDYEQKYGSLVEPARDDLREAIQLCATECSQGRALEPWEMESVLAYLWTIGLKMDDLILSDEEKTQINQALNGKGNTAAAIQLIKSKYLSGSPATFVAPPEDRKAGYEVDTTDVENGRLVYELSCLHCHENERYSFFRLDDSKLTFQHLAKHFPRYTEYSVYQVGRYGTSPVPGSKPYMPNYALEKLSHQQMEDLRAYIELRAGYER</sequence>
<evidence type="ECO:0000256" key="3">
    <source>
        <dbReference type="ARBA" id="ARBA00023004"/>
    </source>
</evidence>
<comment type="caution">
    <text evidence="6">The sequence shown here is derived from an EMBL/GenBank/DDBJ whole genome shotgun (WGS) entry which is preliminary data.</text>
</comment>
<keyword evidence="2 4" id="KW-0479">Metal-binding</keyword>
<dbReference type="InterPro" id="IPR036909">
    <property type="entry name" value="Cyt_c-like_dom_sf"/>
</dbReference>
<dbReference type="Gene3D" id="1.10.760.10">
    <property type="entry name" value="Cytochrome c-like domain"/>
    <property type="match status" value="1"/>
</dbReference>
<proteinExistence type="predicted"/>
<dbReference type="SUPFAM" id="SSF46626">
    <property type="entry name" value="Cytochrome c"/>
    <property type="match status" value="1"/>
</dbReference>
<dbReference type="GO" id="GO:0046872">
    <property type="term" value="F:metal ion binding"/>
    <property type="evidence" value="ECO:0007669"/>
    <property type="project" value="UniProtKB-KW"/>
</dbReference>
<evidence type="ECO:0000313" key="7">
    <source>
        <dbReference type="Proteomes" id="UP000029736"/>
    </source>
</evidence>
<dbReference type="GO" id="GO:0020037">
    <property type="term" value="F:heme binding"/>
    <property type="evidence" value="ECO:0007669"/>
    <property type="project" value="InterPro"/>
</dbReference>
<accession>A0A098RYD7</accession>
<evidence type="ECO:0000256" key="2">
    <source>
        <dbReference type="ARBA" id="ARBA00022723"/>
    </source>
</evidence>
<keyword evidence="1 4" id="KW-0349">Heme</keyword>
<keyword evidence="3 4" id="KW-0408">Iron</keyword>